<dbReference type="SUPFAM" id="SSF52113">
    <property type="entry name" value="BRCT domain"/>
    <property type="match status" value="1"/>
</dbReference>
<feature type="domain" description="BRCT" evidence="3">
    <location>
        <begin position="1"/>
        <end position="85"/>
    </location>
</feature>
<dbReference type="PANTHER" id="PTHR47776">
    <property type="entry name" value="F5A8.9 PROTEIN"/>
    <property type="match status" value="1"/>
</dbReference>
<dbReference type="Pfam" id="PF12738">
    <property type="entry name" value="PTCB-BRCT"/>
    <property type="match status" value="1"/>
</dbReference>
<dbReference type="GO" id="GO:0008270">
    <property type="term" value="F:zinc ion binding"/>
    <property type="evidence" value="ECO:0007669"/>
    <property type="project" value="UniProtKB-KW"/>
</dbReference>
<organism evidence="4 6">
    <name type="scientific">Eleusine coracana subsp. coracana</name>
    <dbReference type="NCBI Taxonomy" id="191504"/>
    <lineage>
        <taxon>Eukaryota</taxon>
        <taxon>Viridiplantae</taxon>
        <taxon>Streptophyta</taxon>
        <taxon>Embryophyta</taxon>
        <taxon>Tracheophyta</taxon>
        <taxon>Spermatophyta</taxon>
        <taxon>Magnoliopsida</taxon>
        <taxon>Liliopsida</taxon>
        <taxon>Poales</taxon>
        <taxon>Poaceae</taxon>
        <taxon>PACMAD clade</taxon>
        <taxon>Chloridoideae</taxon>
        <taxon>Cynodonteae</taxon>
        <taxon>Eleusininae</taxon>
        <taxon>Eleusine</taxon>
    </lineage>
</organism>
<dbReference type="InterPro" id="IPR011011">
    <property type="entry name" value="Znf_FYVE_PHD"/>
</dbReference>
<reference evidence="4" key="1">
    <citation type="journal article" date="2018" name="DNA Res.">
        <title>Multiple hybrid de novo genome assembly of finger millet, an orphan allotetraploid crop.</title>
        <authorList>
            <person name="Hatakeyama M."/>
            <person name="Aluri S."/>
            <person name="Balachadran M.T."/>
            <person name="Sivarajan S.R."/>
            <person name="Patrignani A."/>
            <person name="Gruter S."/>
            <person name="Poveda L."/>
            <person name="Shimizu-Inatsugi R."/>
            <person name="Baeten J."/>
            <person name="Francoijs K.J."/>
            <person name="Nataraja K.N."/>
            <person name="Reddy Y.A.N."/>
            <person name="Phadnis S."/>
            <person name="Ravikumar R.L."/>
            <person name="Schlapbach R."/>
            <person name="Sreeman S.M."/>
            <person name="Shimizu K.K."/>
        </authorList>
    </citation>
    <scope>NUCLEOTIDE SEQUENCE</scope>
</reference>
<dbReference type="SUPFAM" id="SSF57903">
    <property type="entry name" value="FYVE/PHD zinc finger"/>
    <property type="match status" value="1"/>
</dbReference>
<keyword evidence="1" id="KW-0863">Zinc-finger</keyword>
<dbReference type="SMART" id="SM00292">
    <property type="entry name" value="BRCT"/>
    <property type="match status" value="1"/>
</dbReference>
<name>A0AAV5E196_ELECO</name>
<evidence type="ECO:0000313" key="6">
    <source>
        <dbReference type="Proteomes" id="UP001054889"/>
    </source>
</evidence>
<evidence type="ECO:0000313" key="4">
    <source>
        <dbReference type="EMBL" id="GJN16256.1"/>
    </source>
</evidence>
<evidence type="ECO:0000256" key="1">
    <source>
        <dbReference type="ARBA" id="ARBA00022771"/>
    </source>
</evidence>
<dbReference type="EMBL" id="BQKI01000072">
    <property type="protein sequence ID" value="GJN16256.1"/>
    <property type="molecule type" value="Genomic_DNA"/>
</dbReference>
<sequence length="299" mass="34349">MESVVATVSGYHGEDRHRLIKLINATGASYVGSMSNCITHLVCWRFEGKKYEISRKKVDALIVSHRWFQNCLREGRRLPEDSYLMESGEEAGPVPEIPVQPCTRANTNAVMEDRILKDLPDDFCSTPARYTIKVDDSGSDSENETWTDSSLLKENFVGGQSSKSSDVKERRKRLKRVHKSMDKDVLHQQNNESSVMIFLLQGASYHVDTDSVIHAFKDGQIVWHPGERSQHVLFAKLVLHGSAWQGACYQCHCQEPEELLQSCHVCKSQWVHTYCLDPPLLPWTCVHCRDLRMQYYRYR</sequence>
<proteinExistence type="predicted"/>
<dbReference type="Gene3D" id="3.40.50.10190">
    <property type="entry name" value="BRCT domain"/>
    <property type="match status" value="1"/>
</dbReference>
<dbReference type="InterPro" id="IPR001357">
    <property type="entry name" value="BRCT_dom"/>
</dbReference>
<dbReference type="Proteomes" id="UP001054889">
    <property type="component" value="Unassembled WGS sequence"/>
</dbReference>
<dbReference type="PROSITE" id="PS50172">
    <property type="entry name" value="BRCT"/>
    <property type="match status" value="1"/>
</dbReference>
<dbReference type="AlphaFoldDB" id="A0AAV5E196"/>
<evidence type="ECO:0000313" key="5">
    <source>
        <dbReference type="EMBL" id="GJN16326.1"/>
    </source>
</evidence>
<protein>
    <recommendedName>
        <fullName evidence="3">BRCT domain-containing protein</fullName>
    </recommendedName>
</protein>
<gene>
    <name evidence="4" type="primary">gb03222</name>
    <name evidence="5" type="synonym">gb03302</name>
    <name evidence="4" type="ORF">PR202_gb03222</name>
    <name evidence="5" type="ORF">PR202_gb03302</name>
</gene>
<evidence type="ECO:0000256" key="2">
    <source>
        <dbReference type="ARBA" id="ARBA00022833"/>
    </source>
</evidence>
<keyword evidence="2" id="KW-0862">Zinc</keyword>
<dbReference type="EMBL" id="BQKI01000072">
    <property type="protein sequence ID" value="GJN16326.1"/>
    <property type="molecule type" value="Genomic_DNA"/>
</dbReference>
<dbReference type="InterPro" id="IPR036420">
    <property type="entry name" value="BRCT_dom_sf"/>
</dbReference>
<keyword evidence="6" id="KW-1185">Reference proteome</keyword>
<reference evidence="4" key="2">
    <citation type="submission" date="2021-12" db="EMBL/GenBank/DDBJ databases">
        <title>Resequencing data analysis of finger millet.</title>
        <authorList>
            <person name="Hatakeyama M."/>
            <person name="Aluri S."/>
            <person name="Balachadran M.T."/>
            <person name="Sivarajan S.R."/>
            <person name="Poveda L."/>
            <person name="Shimizu-Inatsugi R."/>
            <person name="Schlapbach R."/>
            <person name="Sreeman S.M."/>
            <person name="Shimizu K.K."/>
        </authorList>
    </citation>
    <scope>NUCLEOTIDE SEQUENCE</scope>
</reference>
<keyword evidence="1" id="KW-0479">Metal-binding</keyword>
<evidence type="ECO:0000259" key="3">
    <source>
        <dbReference type="PROSITE" id="PS50172"/>
    </source>
</evidence>
<comment type="caution">
    <text evidence="4">The sequence shown here is derived from an EMBL/GenBank/DDBJ whole genome shotgun (WGS) entry which is preliminary data.</text>
</comment>
<dbReference type="PANTHER" id="PTHR47776:SF2">
    <property type="entry name" value="RING-TYPE E3 UBIQUITIN TRANSFERASE BRCA1"/>
    <property type="match status" value="1"/>
</dbReference>
<accession>A0AAV5E196</accession>